<dbReference type="AlphaFoldDB" id="A0A800MYU2"/>
<dbReference type="EMBL" id="VDEM01000008">
    <property type="protein sequence ID" value="KAF0824989.1"/>
    <property type="molecule type" value="Genomic_DNA"/>
</dbReference>
<organism evidence="1 2">
    <name type="scientific">Cytobacillus firmus</name>
    <name type="common">Bacillus firmus</name>
    <dbReference type="NCBI Taxonomy" id="1399"/>
    <lineage>
        <taxon>Bacteria</taxon>
        <taxon>Bacillati</taxon>
        <taxon>Bacillota</taxon>
        <taxon>Bacilli</taxon>
        <taxon>Bacillales</taxon>
        <taxon>Bacillaceae</taxon>
        <taxon>Cytobacillus</taxon>
    </lineage>
</organism>
<reference evidence="1 2" key="1">
    <citation type="journal article" date="2020" name="G3 (Bethesda)">
        <title>Whole Genome Sequencing and Comparative Genomics of Two Nematicidal Bacillus Strains Reveals a Wide Range of Possible Virulence Factors.</title>
        <authorList>
            <person name="Susic N."/>
            <person name="Janezic S."/>
            <person name="Rupnik M."/>
            <person name="Geric Stare B."/>
        </authorList>
    </citation>
    <scope>NUCLEOTIDE SEQUENCE [LARGE SCALE GENOMIC DNA]</scope>
    <source>
        <strain evidence="1 2">I-1582</strain>
    </source>
</reference>
<evidence type="ECO:0000313" key="2">
    <source>
        <dbReference type="Proteomes" id="UP000465778"/>
    </source>
</evidence>
<protein>
    <submittedName>
        <fullName evidence="1">Uncharacterized protein</fullName>
    </submittedName>
</protein>
<dbReference type="RefSeq" id="WP_159344527.1">
    <property type="nucleotide sequence ID" value="NZ_JBALOT010000039.1"/>
</dbReference>
<name>A0A800MYU2_CYTFI</name>
<evidence type="ECO:0000313" key="1">
    <source>
        <dbReference type="EMBL" id="KAF0824989.1"/>
    </source>
</evidence>
<sequence length="82" mass="10027">MRGWEDEINFIKHYFEDAEEGQIDSKAKEFGLRLIEMVLHLKKENHFLRERVIKANQDFEWIEKRADEWMIKAMENSESKKL</sequence>
<proteinExistence type="predicted"/>
<gene>
    <name evidence="1" type="ORF">KIS1582_1191</name>
</gene>
<accession>A0A800MYU2</accession>
<dbReference type="Proteomes" id="UP000465778">
    <property type="component" value="Unassembled WGS sequence"/>
</dbReference>
<dbReference type="OrthoDB" id="9976298at2"/>
<comment type="caution">
    <text evidence="1">The sequence shown here is derived from an EMBL/GenBank/DDBJ whole genome shotgun (WGS) entry which is preliminary data.</text>
</comment>